<accession>A0AAV6YU58</accession>
<dbReference type="EMBL" id="WNYA01021236">
    <property type="protein sequence ID" value="KAG8538440.1"/>
    <property type="molecule type" value="Genomic_DNA"/>
</dbReference>
<name>A0AAV6YU58_ENGPU</name>
<evidence type="ECO:0000313" key="2">
    <source>
        <dbReference type="Proteomes" id="UP000824782"/>
    </source>
</evidence>
<sequence length="103" mass="11708">MGAIFGRSSLSCMDVARMNLTLNALYTLNFNPIKRGTFPYLPLSAYFIDNVLLIQEQWEFCNVSIFLNLVADGRSQALFSNPRATQLTVKSLIVIVFYQYLIC</sequence>
<proteinExistence type="predicted"/>
<reference evidence="1" key="1">
    <citation type="thesis" date="2020" institute="ProQuest LLC" country="789 East Eisenhower Parkway, Ann Arbor, MI, USA">
        <title>Comparative Genomics and Chromosome Evolution.</title>
        <authorList>
            <person name="Mudd A.B."/>
        </authorList>
    </citation>
    <scope>NUCLEOTIDE SEQUENCE</scope>
    <source>
        <strain evidence="1">237g6f4</strain>
        <tissue evidence="1">Blood</tissue>
    </source>
</reference>
<comment type="caution">
    <text evidence="1">The sequence shown here is derived from an EMBL/GenBank/DDBJ whole genome shotgun (WGS) entry which is preliminary data.</text>
</comment>
<evidence type="ECO:0000313" key="1">
    <source>
        <dbReference type="EMBL" id="KAG8538440.1"/>
    </source>
</evidence>
<keyword evidence="2" id="KW-1185">Reference proteome</keyword>
<organism evidence="1 2">
    <name type="scientific">Engystomops pustulosus</name>
    <name type="common">Tungara frog</name>
    <name type="synonym">Physalaemus pustulosus</name>
    <dbReference type="NCBI Taxonomy" id="76066"/>
    <lineage>
        <taxon>Eukaryota</taxon>
        <taxon>Metazoa</taxon>
        <taxon>Chordata</taxon>
        <taxon>Craniata</taxon>
        <taxon>Vertebrata</taxon>
        <taxon>Euteleostomi</taxon>
        <taxon>Amphibia</taxon>
        <taxon>Batrachia</taxon>
        <taxon>Anura</taxon>
        <taxon>Neobatrachia</taxon>
        <taxon>Hyloidea</taxon>
        <taxon>Leptodactylidae</taxon>
        <taxon>Leiuperinae</taxon>
        <taxon>Engystomops</taxon>
    </lineage>
</organism>
<protein>
    <submittedName>
        <fullName evidence="1">Uncharacterized protein</fullName>
    </submittedName>
</protein>
<gene>
    <name evidence="1" type="ORF">GDO81_022659</name>
</gene>
<dbReference type="AlphaFoldDB" id="A0AAV6YU58"/>
<dbReference type="Proteomes" id="UP000824782">
    <property type="component" value="Unassembled WGS sequence"/>
</dbReference>